<feature type="transmembrane region" description="Helical" evidence="8">
    <location>
        <begin position="74"/>
        <end position="95"/>
    </location>
</feature>
<evidence type="ECO:0000256" key="7">
    <source>
        <dbReference type="RuleBase" id="RU003346"/>
    </source>
</evidence>
<protein>
    <submittedName>
        <fullName evidence="11">Quinate permease</fullName>
    </submittedName>
</protein>
<dbReference type="PANTHER" id="PTHR48022:SF8">
    <property type="entry name" value="MAJOR FACILITATOR SUPERFAMILY (MFS) PROFILE DOMAIN-CONTAINING PROTEIN-RELATED"/>
    <property type="match status" value="1"/>
</dbReference>
<feature type="transmembrane region" description="Helical" evidence="8">
    <location>
        <begin position="352"/>
        <end position="374"/>
    </location>
</feature>
<proteinExistence type="inferred from homology"/>
<dbReference type="GO" id="GO:0005351">
    <property type="term" value="F:carbohydrate:proton symporter activity"/>
    <property type="evidence" value="ECO:0007669"/>
    <property type="project" value="TreeGrafter"/>
</dbReference>
<sequence>MSRPLMRNFIPQEFTLKLLFGALCFGLSGAARGLDEGLIASTVSEDSFIRQFHLDAAGLSATEKANRLSNVTSMVHMGSLPGAILGFLLCEWIGILWTMRELCVLWMVGLVVFLTSHNLADVYVGRFFMGMGIGQAGVIAPVYLAEISPPRIRGMMVCIYGMSEYLGIFIGYFAIWGASIHISNSSSSQWIVPQSVQAMWAVLLFFLSLFCEESPRFLCKKGSPEKASEVFARLWGLHPMDPAIQTEMRNIRKQLQEEEETTGRYLIASLKELFTQKANLRRIIFIFCLQLLSQWSGPNSVTTYAPELFGLFGISGQDEKLFATAIFGLVKLISALICAVLLIDRLGRKKTLFIGITLQIVSLFYDSIFLTVYSSMSTSSKHASSTIHAAVGSIVFMYFIGIGWAMGWNSIQYLVTAETFPLRVRLCGASLATCIHFGNRIGTSKATPYLLLSSGLTPAGTFWFFTGVSIIGLLFAIFFLPETSGKGLEETNQLYAGLPALQSMSSATGASTSTDASLSLHSDNTGRITFQLKSNTLAH</sequence>
<evidence type="ECO:0000256" key="9">
    <source>
        <dbReference type="SAM" id="SignalP"/>
    </source>
</evidence>
<feature type="chain" id="PRO_5042015464" evidence="9">
    <location>
        <begin position="34"/>
        <end position="539"/>
    </location>
</feature>
<evidence type="ECO:0000256" key="6">
    <source>
        <dbReference type="ARBA" id="ARBA00023136"/>
    </source>
</evidence>
<feature type="domain" description="Major facilitator superfamily (MFS) profile" evidence="10">
    <location>
        <begin position="21"/>
        <end position="484"/>
    </location>
</feature>
<dbReference type="PROSITE" id="PS00216">
    <property type="entry name" value="SUGAR_TRANSPORT_1"/>
    <property type="match status" value="1"/>
</dbReference>
<feature type="transmembrane region" description="Helical" evidence="8">
    <location>
        <begin position="420"/>
        <end position="441"/>
    </location>
</feature>
<dbReference type="PRINTS" id="PR00171">
    <property type="entry name" value="SUGRTRNSPORT"/>
</dbReference>
<organism evidence="11 12">
    <name type="scientific">Penicillium malachiteum</name>
    <dbReference type="NCBI Taxonomy" id="1324776"/>
    <lineage>
        <taxon>Eukaryota</taxon>
        <taxon>Fungi</taxon>
        <taxon>Dikarya</taxon>
        <taxon>Ascomycota</taxon>
        <taxon>Pezizomycotina</taxon>
        <taxon>Eurotiomycetes</taxon>
        <taxon>Eurotiomycetidae</taxon>
        <taxon>Eurotiales</taxon>
        <taxon>Aspergillaceae</taxon>
        <taxon>Penicillium</taxon>
    </lineage>
</organism>
<dbReference type="Proteomes" id="UP001215712">
    <property type="component" value="Unassembled WGS sequence"/>
</dbReference>
<feature type="transmembrane region" description="Helical" evidence="8">
    <location>
        <begin position="386"/>
        <end position="408"/>
    </location>
</feature>
<dbReference type="AlphaFoldDB" id="A0AAD6HV56"/>
<dbReference type="InterPro" id="IPR005829">
    <property type="entry name" value="Sugar_transporter_CS"/>
</dbReference>
<keyword evidence="3 7" id="KW-0813">Transport</keyword>
<evidence type="ECO:0000256" key="1">
    <source>
        <dbReference type="ARBA" id="ARBA00004141"/>
    </source>
</evidence>
<evidence type="ECO:0000256" key="5">
    <source>
        <dbReference type="ARBA" id="ARBA00022989"/>
    </source>
</evidence>
<evidence type="ECO:0000256" key="2">
    <source>
        <dbReference type="ARBA" id="ARBA00010992"/>
    </source>
</evidence>
<dbReference type="Pfam" id="PF00083">
    <property type="entry name" value="Sugar_tr"/>
    <property type="match status" value="1"/>
</dbReference>
<keyword evidence="4 8" id="KW-0812">Transmembrane</keyword>
<dbReference type="Gene3D" id="1.20.1250.20">
    <property type="entry name" value="MFS general substrate transporter like domains"/>
    <property type="match status" value="1"/>
</dbReference>
<reference evidence="11" key="2">
    <citation type="submission" date="2023-01" db="EMBL/GenBank/DDBJ databases">
        <authorList>
            <person name="Petersen C."/>
        </authorList>
    </citation>
    <scope>NUCLEOTIDE SEQUENCE</scope>
    <source>
        <strain evidence="11">IBT 17514</strain>
    </source>
</reference>
<dbReference type="InterPro" id="IPR050360">
    <property type="entry name" value="MFS_Sugar_Transporters"/>
</dbReference>
<evidence type="ECO:0000313" key="11">
    <source>
        <dbReference type="EMBL" id="KAJ5738824.1"/>
    </source>
</evidence>
<feature type="transmembrane region" description="Helical" evidence="8">
    <location>
        <begin position="321"/>
        <end position="343"/>
    </location>
</feature>
<dbReference type="InterPro" id="IPR003663">
    <property type="entry name" value="Sugar/inositol_transpt"/>
</dbReference>
<feature type="transmembrane region" description="Helical" evidence="8">
    <location>
        <begin position="126"/>
        <end position="145"/>
    </location>
</feature>
<keyword evidence="6 8" id="KW-0472">Membrane</keyword>
<feature type="transmembrane region" description="Helical" evidence="8">
    <location>
        <begin position="461"/>
        <end position="480"/>
    </location>
</feature>
<comment type="subcellular location">
    <subcellularLocation>
        <location evidence="1">Membrane</location>
        <topology evidence="1">Multi-pass membrane protein</topology>
    </subcellularLocation>
</comment>
<dbReference type="EMBL" id="JAQJAN010000002">
    <property type="protein sequence ID" value="KAJ5738824.1"/>
    <property type="molecule type" value="Genomic_DNA"/>
</dbReference>
<dbReference type="InterPro" id="IPR036259">
    <property type="entry name" value="MFS_trans_sf"/>
</dbReference>
<feature type="transmembrane region" description="Helical" evidence="8">
    <location>
        <begin position="157"/>
        <end position="178"/>
    </location>
</feature>
<dbReference type="PANTHER" id="PTHR48022">
    <property type="entry name" value="PLASTIDIC GLUCOSE TRANSPORTER 4"/>
    <property type="match status" value="1"/>
</dbReference>
<accession>A0AAD6HV56</accession>
<dbReference type="InterPro" id="IPR020846">
    <property type="entry name" value="MFS_dom"/>
</dbReference>
<evidence type="ECO:0000313" key="12">
    <source>
        <dbReference type="Proteomes" id="UP001215712"/>
    </source>
</evidence>
<comment type="caution">
    <text evidence="11">The sequence shown here is derived from an EMBL/GenBank/DDBJ whole genome shotgun (WGS) entry which is preliminary data.</text>
</comment>
<reference evidence="11" key="1">
    <citation type="journal article" date="2023" name="IMA Fungus">
        <title>Comparative genomic study of the Penicillium genus elucidates a diverse pangenome and 15 lateral gene transfer events.</title>
        <authorList>
            <person name="Petersen C."/>
            <person name="Sorensen T."/>
            <person name="Nielsen M.R."/>
            <person name="Sondergaard T.E."/>
            <person name="Sorensen J.L."/>
            <person name="Fitzpatrick D.A."/>
            <person name="Frisvad J.C."/>
            <person name="Nielsen K.L."/>
        </authorList>
    </citation>
    <scope>NUCLEOTIDE SEQUENCE</scope>
    <source>
        <strain evidence="11">IBT 17514</strain>
    </source>
</reference>
<evidence type="ECO:0000256" key="3">
    <source>
        <dbReference type="ARBA" id="ARBA00022448"/>
    </source>
</evidence>
<evidence type="ECO:0000256" key="8">
    <source>
        <dbReference type="SAM" id="Phobius"/>
    </source>
</evidence>
<feature type="signal peptide" evidence="9">
    <location>
        <begin position="1"/>
        <end position="33"/>
    </location>
</feature>
<feature type="transmembrane region" description="Helical" evidence="8">
    <location>
        <begin position="283"/>
        <end position="301"/>
    </location>
</feature>
<dbReference type="PROSITE" id="PS50850">
    <property type="entry name" value="MFS"/>
    <property type="match status" value="1"/>
</dbReference>
<dbReference type="InterPro" id="IPR005828">
    <property type="entry name" value="MFS_sugar_transport-like"/>
</dbReference>
<dbReference type="NCBIfam" id="TIGR00879">
    <property type="entry name" value="SP"/>
    <property type="match status" value="1"/>
</dbReference>
<gene>
    <name evidence="11" type="ORF">N7493_001979</name>
</gene>
<name>A0AAD6HV56_9EURO</name>
<evidence type="ECO:0000259" key="10">
    <source>
        <dbReference type="PROSITE" id="PS50850"/>
    </source>
</evidence>
<evidence type="ECO:0000256" key="4">
    <source>
        <dbReference type="ARBA" id="ARBA00022692"/>
    </source>
</evidence>
<dbReference type="PROSITE" id="PS00217">
    <property type="entry name" value="SUGAR_TRANSPORT_2"/>
    <property type="match status" value="1"/>
</dbReference>
<dbReference type="SUPFAM" id="SSF103473">
    <property type="entry name" value="MFS general substrate transporter"/>
    <property type="match status" value="1"/>
</dbReference>
<keyword evidence="9" id="KW-0732">Signal</keyword>
<feature type="transmembrane region" description="Helical" evidence="8">
    <location>
        <begin position="190"/>
        <end position="211"/>
    </location>
</feature>
<keyword evidence="12" id="KW-1185">Reference proteome</keyword>
<dbReference type="GO" id="GO:0016020">
    <property type="term" value="C:membrane"/>
    <property type="evidence" value="ECO:0007669"/>
    <property type="project" value="UniProtKB-SubCell"/>
</dbReference>
<keyword evidence="5 8" id="KW-1133">Transmembrane helix</keyword>
<comment type="similarity">
    <text evidence="2 7">Belongs to the major facilitator superfamily. Sugar transporter (TC 2.A.1.1) family.</text>
</comment>